<dbReference type="InterPro" id="IPR036388">
    <property type="entry name" value="WH-like_DNA-bd_sf"/>
</dbReference>
<dbReference type="CDD" id="cd00090">
    <property type="entry name" value="HTH_ARSR"/>
    <property type="match status" value="1"/>
</dbReference>
<dbReference type="SMART" id="SM00418">
    <property type="entry name" value="HTH_ARSR"/>
    <property type="match status" value="1"/>
</dbReference>
<dbReference type="GO" id="GO:0003677">
    <property type="term" value="F:DNA binding"/>
    <property type="evidence" value="ECO:0007669"/>
    <property type="project" value="UniProtKB-KW"/>
</dbReference>
<comment type="caution">
    <text evidence="5">The sequence shown here is derived from an EMBL/GenBank/DDBJ whole genome shotgun (WGS) entry which is preliminary data.</text>
</comment>
<dbReference type="NCBIfam" id="NF033788">
    <property type="entry name" value="HTH_metalloreg"/>
    <property type="match status" value="1"/>
</dbReference>
<dbReference type="Gene3D" id="1.10.10.10">
    <property type="entry name" value="Winged helix-like DNA-binding domain superfamily/Winged helix DNA-binding domain"/>
    <property type="match status" value="1"/>
</dbReference>
<proteinExistence type="predicted"/>
<name>A0A2W4CPI6_9HYPH</name>
<dbReference type="InterPro" id="IPR051081">
    <property type="entry name" value="HTH_MetalResp_TranReg"/>
</dbReference>
<reference evidence="5 6" key="1">
    <citation type="journal article" date="2018" name="Sci. Rep.">
        <title>Rhizobium tumorigenes sp. nov., a novel plant tumorigenic bacterium isolated from cane gall tumors on thornless blackberry.</title>
        <authorList>
            <person name="Kuzmanovi N."/>
            <person name="Smalla K."/>
            <person name="Gronow S."/>
            <person name="PuBawska J."/>
        </authorList>
    </citation>
    <scope>NUCLEOTIDE SEQUENCE [LARGE SCALE GENOMIC DNA]</scope>
    <source>
        <strain evidence="5 6">CCBAU 85046</strain>
    </source>
</reference>
<dbReference type="PRINTS" id="PR00778">
    <property type="entry name" value="HTHARSR"/>
</dbReference>
<evidence type="ECO:0000256" key="3">
    <source>
        <dbReference type="ARBA" id="ARBA00023163"/>
    </source>
</evidence>
<dbReference type="GO" id="GO:0003700">
    <property type="term" value="F:DNA-binding transcription factor activity"/>
    <property type="evidence" value="ECO:0007669"/>
    <property type="project" value="InterPro"/>
</dbReference>
<dbReference type="InterPro" id="IPR036390">
    <property type="entry name" value="WH_DNA-bd_sf"/>
</dbReference>
<dbReference type="Pfam" id="PF12840">
    <property type="entry name" value="HTH_20"/>
    <property type="match status" value="1"/>
</dbReference>
<keyword evidence="3" id="KW-0804">Transcription</keyword>
<evidence type="ECO:0000313" key="6">
    <source>
        <dbReference type="Proteomes" id="UP000248925"/>
    </source>
</evidence>
<dbReference type="PANTHER" id="PTHR33154:SF33">
    <property type="entry name" value="TRANSCRIPTIONAL REPRESSOR SDPR"/>
    <property type="match status" value="1"/>
</dbReference>
<evidence type="ECO:0000313" key="5">
    <source>
        <dbReference type="EMBL" id="PZM12255.1"/>
    </source>
</evidence>
<dbReference type="EMBL" id="PCDP01000038">
    <property type="protein sequence ID" value="PZM12255.1"/>
    <property type="molecule type" value="Genomic_DNA"/>
</dbReference>
<evidence type="ECO:0000259" key="4">
    <source>
        <dbReference type="PROSITE" id="PS50987"/>
    </source>
</evidence>
<dbReference type="AlphaFoldDB" id="A0A2W4CPI6"/>
<keyword evidence="1" id="KW-0805">Transcription regulation</keyword>
<evidence type="ECO:0000256" key="2">
    <source>
        <dbReference type="ARBA" id="ARBA00023125"/>
    </source>
</evidence>
<gene>
    <name evidence="5" type="ORF">CPY51_19400</name>
</gene>
<dbReference type="PROSITE" id="PS50987">
    <property type="entry name" value="HTH_ARSR_2"/>
    <property type="match status" value="1"/>
</dbReference>
<feature type="domain" description="HTH arsR-type" evidence="4">
    <location>
        <begin position="1"/>
        <end position="86"/>
    </location>
</feature>
<dbReference type="Proteomes" id="UP000248925">
    <property type="component" value="Unassembled WGS sequence"/>
</dbReference>
<dbReference type="PANTHER" id="PTHR33154">
    <property type="entry name" value="TRANSCRIPTIONAL REGULATOR, ARSR FAMILY"/>
    <property type="match status" value="1"/>
</dbReference>
<keyword evidence="6" id="KW-1185">Reference proteome</keyword>
<organism evidence="5 6">
    <name type="scientific">Rhizobium tubonense</name>
    <dbReference type="NCBI Taxonomy" id="484088"/>
    <lineage>
        <taxon>Bacteria</taxon>
        <taxon>Pseudomonadati</taxon>
        <taxon>Pseudomonadota</taxon>
        <taxon>Alphaproteobacteria</taxon>
        <taxon>Hyphomicrobiales</taxon>
        <taxon>Rhizobiaceae</taxon>
        <taxon>Rhizobium/Agrobacterium group</taxon>
        <taxon>Rhizobium</taxon>
    </lineage>
</organism>
<sequence>MSTFTAIADPIRRDILALLREGEQPAGALVETLDLPQPNVSKHLKALRAAGLVRIRIDGPRRFYSLDPAPLAELDDWLAPYRAFWSAKLDALGDHLNRSD</sequence>
<dbReference type="OrthoDB" id="9790747at2"/>
<evidence type="ECO:0000256" key="1">
    <source>
        <dbReference type="ARBA" id="ARBA00023015"/>
    </source>
</evidence>
<dbReference type="SUPFAM" id="SSF46785">
    <property type="entry name" value="Winged helix' DNA-binding domain"/>
    <property type="match status" value="1"/>
</dbReference>
<accession>A0A2W4CPI6</accession>
<dbReference type="RefSeq" id="WP_111161868.1">
    <property type="nucleotide sequence ID" value="NZ_PCDP01000038.1"/>
</dbReference>
<dbReference type="InterPro" id="IPR001845">
    <property type="entry name" value="HTH_ArsR_DNA-bd_dom"/>
</dbReference>
<keyword evidence="2" id="KW-0238">DNA-binding</keyword>
<protein>
    <submittedName>
        <fullName evidence="5">Transcriptional regulator</fullName>
    </submittedName>
</protein>
<dbReference type="InterPro" id="IPR011991">
    <property type="entry name" value="ArsR-like_HTH"/>
</dbReference>